<sequence length="123" mass="14252">MKKKPWYLLWTILLFLGMLHQPVQFFAAEGSSVETNKNVGFYGEIDYEGDPKPQPPSEEQAQPSDRDEYVQVNGQLPKLNQVIPSYGLLGLLILLWVIRTWLKRRDKKINEQVALSSRCFTKK</sequence>
<evidence type="ECO:0000256" key="1">
    <source>
        <dbReference type="SAM" id="MobiDB-lite"/>
    </source>
</evidence>
<comment type="caution">
    <text evidence="4">The sequence shown here is derived from an EMBL/GenBank/DDBJ whole genome shotgun (WGS) entry which is preliminary data.</text>
</comment>
<dbReference type="OrthoDB" id="2184623at2"/>
<dbReference type="EMBL" id="MSTR01000006">
    <property type="protein sequence ID" value="ONN43282.1"/>
    <property type="molecule type" value="Genomic_DNA"/>
</dbReference>
<feature type="transmembrane region" description="Helical" evidence="2">
    <location>
        <begin position="83"/>
        <end position="102"/>
    </location>
</feature>
<protein>
    <recommendedName>
        <fullName evidence="7">Cell wall protein</fullName>
    </recommendedName>
</protein>
<proteinExistence type="predicted"/>
<evidence type="ECO:0000313" key="4">
    <source>
        <dbReference type="EMBL" id="ONN43282.1"/>
    </source>
</evidence>
<accession>A0A1V2UIT8</accession>
<reference evidence="4 5" key="1">
    <citation type="submission" date="2016-12" db="EMBL/GenBank/DDBJ databases">
        <authorList>
            <person name="Song W.-J."/>
            <person name="Kurnit D.M."/>
        </authorList>
    </citation>
    <scope>NUCLEOTIDE SEQUENCE [LARGE SCALE GENOMIC DNA]</scope>
    <source>
        <strain evidence="4 5">CGB1038-1_S1</strain>
    </source>
</reference>
<evidence type="ECO:0000313" key="5">
    <source>
        <dbReference type="Proteomes" id="UP000189299"/>
    </source>
</evidence>
<reference evidence="3 6" key="2">
    <citation type="submission" date="2020-04" db="EMBL/GenBank/DDBJ databases">
        <authorList>
            <person name="Abaymova A."/>
            <person name="Teymurazov M."/>
            <person name="Tazyna O."/>
            <person name="Chatushin Y."/>
            <person name="Svetoch E."/>
            <person name="Pereligyn V."/>
            <person name="Pohylenko V."/>
            <person name="Platonov M."/>
            <person name="Kartsev N."/>
            <person name="Skryabin Y."/>
            <person name="Sizova A."/>
            <person name="Solomentsev V."/>
            <person name="Kislichkina A."/>
            <person name="Bogun A."/>
        </authorList>
    </citation>
    <scope>NUCLEOTIDE SEQUENCE [LARGE SCALE GENOMIC DNA]</scope>
    <source>
        <strain evidence="3">SCPM-O-B-8398</strain>
        <strain evidence="6">SCPM-O-B-8398 (E28)</strain>
    </source>
</reference>
<keyword evidence="2" id="KW-1133">Transmembrane helix</keyword>
<organism evidence="4 5">
    <name type="scientific">Enterococcus mundtii</name>
    <dbReference type="NCBI Taxonomy" id="53346"/>
    <lineage>
        <taxon>Bacteria</taxon>
        <taxon>Bacillati</taxon>
        <taxon>Bacillota</taxon>
        <taxon>Bacilli</taxon>
        <taxon>Lactobacillales</taxon>
        <taxon>Enterococcaceae</taxon>
        <taxon>Enterococcus</taxon>
    </lineage>
</organism>
<dbReference type="Proteomes" id="UP000557857">
    <property type="component" value="Unassembled WGS sequence"/>
</dbReference>
<evidence type="ECO:0000313" key="3">
    <source>
        <dbReference type="EMBL" id="NMP59119.1"/>
    </source>
</evidence>
<keyword evidence="2" id="KW-0472">Membrane</keyword>
<keyword evidence="2" id="KW-0812">Transmembrane</keyword>
<evidence type="ECO:0008006" key="7">
    <source>
        <dbReference type="Google" id="ProtNLM"/>
    </source>
</evidence>
<dbReference type="RefSeq" id="WP_010736240.1">
    <property type="nucleotide sequence ID" value="NZ_CABMMO010000006.1"/>
</dbReference>
<evidence type="ECO:0000313" key="6">
    <source>
        <dbReference type="Proteomes" id="UP000557857"/>
    </source>
</evidence>
<feature type="region of interest" description="Disordered" evidence="1">
    <location>
        <begin position="44"/>
        <end position="67"/>
    </location>
</feature>
<gene>
    <name evidence="4" type="ORF">BTN92_07505</name>
    <name evidence="3" type="ORF">HI921_11725</name>
</gene>
<dbReference type="AlphaFoldDB" id="A0A1V2UIT8"/>
<dbReference type="EMBL" id="JABCAG010000037">
    <property type="protein sequence ID" value="NMP59119.1"/>
    <property type="molecule type" value="Genomic_DNA"/>
</dbReference>
<name>A0A1V2UIT8_ENTMU</name>
<dbReference type="Proteomes" id="UP000189299">
    <property type="component" value="Unassembled WGS sequence"/>
</dbReference>
<evidence type="ECO:0000256" key="2">
    <source>
        <dbReference type="SAM" id="Phobius"/>
    </source>
</evidence>